<dbReference type="EMBL" id="CADIKM010000085">
    <property type="protein sequence ID" value="CAB3806591.1"/>
    <property type="molecule type" value="Genomic_DNA"/>
</dbReference>
<dbReference type="Proteomes" id="UP000494115">
    <property type="component" value="Unassembled WGS sequence"/>
</dbReference>
<keyword evidence="2" id="KW-1185">Reference proteome</keyword>
<protein>
    <submittedName>
        <fullName evidence="1">Uncharacterized protein</fullName>
    </submittedName>
</protein>
<sequence length="46" mass="5222">MKMNDLSAEAERALRAEGFMMLALKADRRQMMSRRRCASASCSLRA</sequence>
<evidence type="ECO:0000313" key="2">
    <source>
        <dbReference type="Proteomes" id="UP000494115"/>
    </source>
</evidence>
<evidence type="ECO:0000313" key="1">
    <source>
        <dbReference type="EMBL" id="CAB3806591.1"/>
    </source>
</evidence>
<accession>A0A6S7BX27</accession>
<dbReference type="AlphaFoldDB" id="A0A6S7BX27"/>
<gene>
    <name evidence="1" type="ORF">LMG28138_05815</name>
</gene>
<organism evidence="1 2">
    <name type="scientific">Pararobbsia alpina</name>
    <dbReference type="NCBI Taxonomy" id="621374"/>
    <lineage>
        <taxon>Bacteria</taxon>
        <taxon>Pseudomonadati</taxon>
        <taxon>Pseudomonadota</taxon>
        <taxon>Betaproteobacteria</taxon>
        <taxon>Burkholderiales</taxon>
        <taxon>Burkholderiaceae</taxon>
        <taxon>Pararobbsia</taxon>
    </lineage>
</organism>
<reference evidence="1 2" key="1">
    <citation type="submission" date="2020-04" db="EMBL/GenBank/DDBJ databases">
        <authorList>
            <person name="De Canck E."/>
        </authorList>
    </citation>
    <scope>NUCLEOTIDE SEQUENCE [LARGE SCALE GENOMIC DNA]</scope>
    <source>
        <strain evidence="1 2">LMG 28138</strain>
    </source>
</reference>
<name>A0A6S7BX27_9BURK</name>
<proteinExistence type="predicted"/>